<keyword evidence="2 7" id="KW-0812">Transmembrane</keyword>
<dbReference type="AlphaFoldDB" id="A0A926EEE6"/>
<organism evidence="9 10">
    <name type="scientific">Zhenhengia yiwuensis</name>
    <dbReference type="NCBI Taxonomy" id="2763666"/>
    <lineage>
        <taxon>Bacteria</taxon>
        <taxon>Bacillati</taxon>
        <taxon>Bacillota</taxon>
        <taxon>Clostridia</taxon>
        <taxon>Lachnospirales</taxon>
        <taxon>Lachnospiraceae</taxon>
        <taxon>Zhenhengia</taxon>
    </lineage>
</organism>
<dbReference type="PROSITE" id="PS00211">
    <property type="entry name" value="ABC_TRANSPORTER_1"/>
    <property type="match status" value="1"/>
</dbReference>
<evidence type="ECO:0000256" key="3">
    <source>
        <dbReference type="ARBA" id="ARBA00022741"/>
    </source>
</evidence>
<dbReference type="GO" id="GO:0005886">
    <property type="term" value="C:plasma membrane"/>
    <property type="evidence" value="ECO:0007669"/>
    <property type="project" value="UniProtKB-SubCell"/>
</dbReference>
<feature type="transmembrane region" description="Helical" evidence="7">
    <location>
        <begin position="28"/>
        <end position="56"/>
    </location>
</feature>
<dbReference type="InterPro" id="IPR003439">
    <property type="entry name" value="ABC_transporter-like_ATP-bd"/>
</dbReference>
<dbReference type="EMBL" id="JACRSY010000005">
    <property type="protein sequence ID" value="MBC8578764.1"/>
    <property type="molecule type" value="Genomic_DNA"/>
</dbReference>
<name>A0A926EEE6_9FIRM</name>
<proteinExistence type="predicted"/>
<dbReference type="GO" id="GO:0015421">
    <property type="term" value="F:ABC-type oligopeptide transporter activity"/>
    <property type="evidence" value="ECO:0007669"/>
    <property type="project" value="TreeGrafter"/>
</dbReference>
<comment type="caution">
    <text evidence="9">The sequence shown here is derived from an EMBL/GenBank/DDBJ whole genome shotgun (WGS) entry which is preliminary data.</text>
</comment>
<keyword evidence="6 7" id="KW-0472">Membrane</keyword>
<protein>
    <submittedName>
        <fullName evidence="9">ABC transporter ATP-binding protein</fullName>
    </submittedName>
</protein>
<feature type="transmembrane region" description="Helical" evidence="7">
    <location>
        <begin position="181"/>
        <end position="202"/>
    </location>
</feature>
<dbReference type="GO" id="GO:0005524">
    <property type="term" value="F:ATP binding"/>
    <property type="evidence" value="ECO:0007669"/>
    <property type="project" value="UniProtKB-KW"/>
</dbReference>
<dbReference type="CDD" id="cd03228">
    <property type="entry name" value="ABCC_MRP_Like"/>
    <property type="match status" value="1"/>
</dbReference>
<sequence length="618" mass="70584">MKNLFADLKKEGRLIWRGIKTIHSLQPYMLLVSFSAGIFASINPFIGMYFSSLIITELMLPARDIKHILYLAILTVVLTFLCRLILNFLYQMLDTLQYVLGHKKELDLSNKGYELDYADMDDVKIRQMREKLERDRYYKGIIALVYQIRWITSSILSIIFSVALVAEMLKARSPKSSQLSQFVNSPVAAILLCLLIGGTIYYSTRNASIINKKYFEITDKLAPHYNSEHFFSFLLATEYNAGKDIRLYNQKALIEKELGFHLDKIFNMRKILPELDTKFSCTESALKVLVTLVTYLFVGLKALTGAFGVGNIVLYTGAVTQLGQNLSDFLYFLTEMRRNSEYLTWYFEFLDLPNRKESGNLPLEAKTAKDAIIEFKNVSFKYPGSEHYSLKNISIRFNANERIAVVGKNGSGKTTFIKLLCRLYDPTEGEILLNGINIKDYKYEDYLAAFSVVFQDFKLFSFTLGENVAIASDYEEGKVTECINQAGLKERMAQFPDGLHTQLYNEFSEDGIEISGGEAQKIAIARALYKDAPFIILDEPTAALDPIAEADIYARLNDMIQDKTAIYISHRLSSCCFCNQIAVFDQGELIQYGKHKDLLEDTADLYYELWNAQAQYYT</sequence>
<evidence type="ECO:0000256" key="1">
    <source>
        <dbReference type="ARBA" id="ARBA00004651"/>
    </source>
</evidence>
<dbReference type="Pfam" id="PF00005">
    <property type="entry name" value="ABC_tran"/>
    <property type="match status" value="1"/>
</dbReference>
<keyword evidence="4 9" id="KW-0067">ATP-binding</keyword>
<comment type="subcellular location">
    <subcellularLocation>
        <location evidence="1">Cell membrane</location>
        <topology evidence="1">Multi-pass membrane protein</topology>
    </subcellularLocation>
</comment>
<dbReference type="SMART" id="SM00382">
    <property type="entry name" value="AAA"/>
    <property type="match status" value="1"/>
</dbReference>
<gene>
    <name evidence="9" type="ORF">H8718_04370</name>
</gene>
<dbReference type="InterPro" id="IPR003593">
    <property type="entry name" value="AAA+_ATPase"/>
</dbReference>
<dbReference type="GO" id="GO:0016887">
    <property type="term" value="F:ATP hydrolysis activity"/>
    <property type="evidence" value="ECO:0007669"/>
    <property type="project" value="InterPro"/>
</dbReference>
<dbReference type="SUPFAM" id="SSF52540">
    <property type="entry name" value="P-loop containing nucleoside triphosphate hydrolases"/>
    <property type="match status" value="1"/>
</dbReference>
<dbReference type="Gene3D" id="1.20.1560.10">
    <property type="entry name" value="ABC transporter type 1, transmembrane domain"/>
    <property type="match status" value="1"/>
</dbReference>
<feature type="transmembrane region" description="Helical" evidence="7">
    <location>
        <begin position="148"/>
        <end position="169"/>
    </location>
</feature>
<accession>A0A926EEE6</accession>
<evidence type="ECO:0000313" key="10">
    <source>
        <dbReference type="Proteomes" id="UP000655830"/>
    </source>
</evidence>
<dbReference type="PANTHER" id="PTHR43394">
    <property type="entry name" value="ATP-DEPENDENT PERMEASE MDL1, MITOCHONDRIAL"/>
    <property type="match status" value="1"/>
</dbReference>
<dbReference type="Gene3D" id="3.40.50.300">
    <property type="entry name" value="P-loop containing nucleotide triphosphate hydrolases"/>
    <property type="match status" value="1"/>
</dbReference>
<evidence type="ECO:0000256" key="5">
    <source>
        <dbReference type="ARBA" id="ARBA00022989"/>
    </source>
</evidence>
<dbReference type="Proteomes" id="UP000655830">
    <property type="component" value="Unassembled WGS sequence"/>
</dbReference>
<feature type="transmembrane region" description="Helical" evidence="7">
    <location>
        <begin position="68"/>
        <end position="90"/>
    </location>
</feature>
<dbReference type="PANTHER" id="PTHR43394:SF1">
    <property type="entry name" value="ATP-BINDING CASSETTE SUB-FAMILY B MEMBER 10, MITOCHONDRIAL"/>
    <property type="match status" value="1"/>
</dbReference>
<feature type="domain" description="ABC transporter" evidence="8">
    <location>
        <begin position="373"/>
        <end position="611"/>
    </location>
</feature>
<evidence type="ECO:0000256" key="7">
    <source>
        <dbReference type="SAM" id="Phobius"/>
    </source>
</evidence>
<keyword evidence="10" id="KW-1185">Reference proteome</keyword>
<dbReference type="InterPro" id="IPR027417">
    <property type="entry name" value="P-loop_NTPase"/>
</dbReference>
<keyword evidence="3" id="KW-0547">Nucleotide-binding</keyword>
<dbReference type="RefSeq" id="WP_249331808.1">
    <property type="nucleotide sequence ID" value="NZ_JACRSY010000005.1"/>
</dbReference>
<evidence type="ECO:0000313" key="9">
    <source>
        <dbReference type="EMBL" id="MBC8578764.1"/>
    </source>
</evidence>
<dbReference type="InterPro" id="IPR039421">
    <property type="entry name" value="Type_1_exporter"/>
</dbReference>
<dbReference type="InterPro" id="IPR036640">
    <property type="entry name" value="ABC1_TM_sf"/>
</dbReference>
<dbReference type="PROSITE" id="PS50893">
    <property type="entry name" value="ABC_TRANSPORTER_2"/>
    <property type="match status" value="1"/>
</dbReference>
<dbReference type="InterPro" id="IPR017871">
    <property type="entry name" value="ABC_transporter-like_CS"/>
</dbReference>
<evidence type="ECO:0000256" key="6">
    <source>
        <dbReference type="ARBA" id="ARBA00023136"/>
    </source>
</evidence>
<keyword evidence="5 7" id="KW-1133">Transmembrane helix</keyword>
<dbReference type="SUPFAM" id="SSF90123">
    <property type="entry name" value="ABC transporter transmembrane region"/>
    <property type="match status" value="1"/>
</dbReference>
<evidence type="ECO:0000256" key="4">
    <source>
        <dbReference type="ARBA" id="ARBA00022840"/>
    </source>
</evidence>
<evidence type="ECO:0000256" key="2">
    <source>
        <dbReference type="ARBA" id="ARBA00022692"/>
    </source>
</evidence>
<reference evidence="9" key="1">
    <citation type="submission" date="2020-08" db="EMBL/GenBank/DDBJ databases">
        <title>Genome public.</title>
        <authorList>
            <person name="Liu C."/>
            <person name="Sun Q."/>
        </authorList>
    </citation>
    <scope>NUCLEOTIDE SEQUENCE</scope>
    <source>
        <strain evidence="9">NSJ-12</strain>
    </source>
</reference>
<evidence type="ECO:0000259" key="8">
    <source>
        <dbReference type="PROSITE" id="PS50893"/>
    </source>
</evidence>